<reference evidence="2" key="1">
    <citation type="submission" date="2020-10" db="EMBL/GenBank/DDBJ databases">
        <title>Connecting structure to function with the recovery of over 1000 high-quality activated sludge metagenome-assembled genomes encoding full-length rRNA genes using long-read sequencing.</title>
        <authorList>
            <person name="Singleton C.M."/>
            <person name="Petriglieri F."/>
            <person name="Kristensen J.M."/>
            <person name="Kirkegaard R.H."/>
            <person name="Michaelsen T.Y."/>
            <person name="Andersen M.H."/>
            <person name="Karst S.M."/>
            <person name="Dueholm M.S."/>
            <person name="Nielsen P.H."/>
            <person name="Albertsen M."/>
        </authorList>
    </citation>
    <scope>NUCLEOTIDE SEQUENCE</scope>
    <source>
        <strain evidence="2">Bjer_18-Q3-R1-45_BAT3C.347</strain>
    </source>
</reference>
<sequence length="296" mass="33010">MNGPDNLIDAPVRAAALPEVRNHTGFPSQYYQMMDVADQLFHVMVSRLTYDMRQADDEGLLLLADEQTPLAESDRYIGAINQSSLIEESDYATFKPRCDILFAHAVAHAPGGKPSARWPVGVRIGDWQKRLTVCGPRRLARTRLGWKLAEPEAVSEVPIRYEHAWGGTCRWPLQAADDEAQLLAREEHNPIGCGFADSGWLDKSRIAEVAAPQIEVLGRPFDLSAAGAQRYPVVGLGAIGRWWRPRAELAGTYDEAWQQSRWPRLPLDFDFGYWNCAPRDQQIAYPGGGEQVVISA</sequence>
<dbReference type="AlphaFoldDB" id="A0A9D7HNH2"/>
<dbReference type="Pfam" id="PF09937">
    <property type="entry name" value="DUF2169"/>
    <property type="match status" value="1"/>
</dbReference>
<evidence type="ECO:0000259" key="1">
    <source>
        <dbReference type="Pfam" id="PF09937"/>
    </source>
</evidence>
<gene>
    <name evidence="2" type="ORF">IPH26_20435</name>
</gene>
<accession>A0A9D7HNH2</accession>
<proteinExistence type="predicted"/>
<organism evidence="2 3">
    <name type="scientific">Candidatus Methylophosphatis roskildensis</name>
    <dbReference type="NCBI Taxonomy" id="2899263"/>
    <lineage>
        <taxon>Bacteria</taxon>
        <taxon>Pseudomonadati</taxon>
        <taxon>Pseudomonadota</taxon>
        <taxon>Betaproteobacteria</taxon>
        <taxon>Nitrosomonadales</taxon>
        <taxon>Sterolibacteriaceae</taxon>
        <taxon>Candidatus Methylophosphatis</taxon>
    </lineage>
</organism>
<name>A0A9D7HNH2_9PROT</name>
<feature type="domain" description="DUF2169" evidence="1">
    <location>
        <begin position="43"/>
        <end position="295"/>
    </location>
</feature>
<dbReference type="Proteomes" id="UP000807785">
    <property type="component" value="Unassembled WGS sequence"/>
</dbReference>
<protein>
    <submittedName>
        <fullName evidence="2">DUF2169 domain-containing protein</fullName>
    </submittedName>
</protein>
<dbReference type="InterPro" id="IPR018683">
    <property type="entry name" value="DUF2169"/>
</dbReference>
<dbReference type="EMBL" id="JADJEV010000005">
    <property type="protein sequence ID" value="MBK6975204.1"/>
    <property type="molecule type" value="Genomic_DNA"/>
</dbReference>
<comment type="caution">
    <text evidence="2">The sequence shown here is derived from an EMBL/GenBank/DDBJ whole genome shotgun (WGS) entry which is preliminary data.</text>
</comment>
<evidence type="ECO:0000313" key="2">
    <source>
        <dbReference type="EMBL" id="MBK6975204.1"/>
    </source>
</evidence>
<evidence type="ECO:0000313" key="3">
    <source>
        <dbReference type="Proteomes" id="UP000807785"/>
    </source>
</evidence>